<dbReference type="GO" id="GO:0032131">
    <property type="term" value="F:alkylated DNA binding"/>
    <property type="evidence" value="ECO:0007669"/>
    <property type="project" value="TreeGrafter"/>
</dbReference>
<dbReference type="CDD" id="cd00056">
    <property type="entry name" value="ENDO3c"/>
    <property type="match status" value="1"/>
</dbReference>
<dbReference type="Pfam" id="PF00730">
    <property type="entry name" value="HhH-GPD"/>
    <property type="match status" value="1"/>
</dbReference>
<dbReference type="Gene3D" id="1.10.340.30">
    <property type="entry name" value="Hypothetical protein, domain 2"/>
    <property type="match status" value="1"/>
</dbReference>
<evidence type="ECO:0000256" key="3">
    <source>
        <dbReference type="ARBA" id="ARBA00012000"/>
    </source>
</evidence>
<evidence type="ECO:0000256" key="1">
    <source>
        <dbReference type="ARBA" id="ARBA00000086"/>
    </source>
</evidence>
<comment type="catalytic activity">
    <reaction evidence="1">
        <text>Hydrolysis of alkylated DNA, releasing 3-methyladenine, 3-methylguanine, 7-methylguanine and 7-methyladenine.</text>
        <dbReference type="EC" id="3.2.2.21"/>
    </reaction>
</comment>
<dbReference type="GO" id="GO:0008725">
    <property type="term" value="F:DNA-3-methyladenine glycosylase activity"/>
    <property type="evidence" value="ECO:0007669"/>
    <property type="project" value="TreeGrafter"/>
</dbReference>
<dbReference type="PANTHER" id="PTHR43003">
    <property type="entry name" value="DNA-3-METHYLADENINE GLYCOSYLASE"/>
    <property type="match status" value="1"/>
</dbReference>
<dbReference type="GO" id="GO:0043916">
    <property type="term" value="F:DNA-7-methylguanine glycosylase activity"/>
    <property type="evidence" value="ECO:0007669"/>
    <property type="project" value="TreeGrafter"/>
</dbReference>
<keyword evidence="4" id="KW-0227">DNA damage</keyword>
<dbReference type="InterPro" id="IPR011257">
    <property type="entry name" value="DNA_glycosylase"/>
</dbReference>
<accession>A0A942TGC4</accession>
<evidence type="ECO:0000256" key="4">
    <source>
        <dbReference type="ARBA" id="ARBA00022763"/>
    </source>
</evidence>
<proteinExistence type="inferred from homology"/>
<dbReference type="GO" id="GO:0005737">
    <property type="term" value="C:cytoplasm"/>
    <property type="evidence" value="ECO:0007669"/>
    <property type="project" value="TreeGrafter"/>
</dbReference>
<dbReference type="Proteomes" id="UP000681414">
    <property type="component" value="Unassembled WGS sequence"/>
</dbReference>
<dbReference type="EC" id="3.2.2.21" evidence="3"/>
<dbReference type="EMBL" id="JAGYPG010000004">
    <property type="protein sequence ID" value="MBS4197531.1"/>
    <property type="molecule type" value="Genomic_DNA"/>
</dbReference>
<evidence type="ECO:0000256" key="5">
    <source>
        <dbReference type="ARBA" id="ARBA00023204"/>
    </source>
</evidence>
<evidence type="ECO:0000259" key="6">
    <source>
        <dbReference type="SMART" id="SM00478"/>
    </source>
</evidence>
<dbReference type="RefSeq" id="WP_213126753.1">
    <property type="nucleotide sequence ID" value="NZ_JAGYPG010000004.1"/>
</dbReference>
<dbReference type="GO" id="GO:0006307">
    <property type="term" value="P:DNA alkylation repair"/>
    <property type="evidence" value="ECO:0007669"/>
    <property type="project" value="TreeGrafter"/>
</dbReference>
<organism evidence="7 8">
    <name type="scientific">Lederbergia citri</name>
    <dbReference type="NCBI Taxonomy" id="2833580"/>
    <lineage>
        <taxon>Bacteria</taxon>
        <taxon>Bacillati</taxon>
        <taxon>Bacillota</taxon>
        <taxon>Bacilli</taxon>
        <taxon>Bacillales</taxon>
        <taxon>Bacillaceae</taxon>
        <taxon>Lederbergia</taxon>
    </lineage>
</organism>
<reference evidence="7 8" key="1">
    <citation type="submission" date="2021-05" db="EMBL/GenBank/DDBJ databases">
        <title>Novel Bacillus species.</title>
        <authorList>
            <person name="Liu G."/>
        </authorList>
    </citation>
    <scope>NUCLEOTIDE SEQUENCE [LARGE SCALE GENOMIC DNA]</scope>
    <source>
        <strain evidence="8">FJAT-49780</strain>
    </source>
</reference>
<dbReference type="InterPro" id="IPR051912">
    <property type="entry name" value="Alkylbase_DNA_Glycosylase/TA"/>
</dbReference>
<feature type="domain" description="HhH-GPD" evidence="6">
    <location>
        <begin position="127"/>
        <end position="287"/>
    </location>
</feature>
<dbReference type="SUPFAM" id="SSF48150">
    <property type="entry name" value="DNA-glycosylase"/>
    <property type="match status" value="1"/>
</dbReference>
<dbReference type="Gene3D" id="1.10.1670.40">
    <property type="match status" value="1"/>
</dbReference>
<evidence type="ECO:0000313" key="7">
    <source>
        <dbReference type="EMBL" id="MBS4197531.1"/>
    </source>
</evidence>
<sequence length="296" mass="34366">MWQEKIEFSGPYDFDLALSRLSMDPLNIVNQKNRYVKVPIYHTVPEVATVQAIGSTDEPTFLVSGQYDETKLNIIEKISEIFQWNTSLAKIQNHFLTTSLNKIFENHRGTPIVLDFSPFTTLVKSIIHQQVNMKFAISLTESFVKTFGFHIDDVYFYPSPETIANMEPEMLRPLKFSQRKAEYVIELAKQIVNGKINLEQLSKLSDEEIMKELIKIRGVGPWTVQCFLLFGLGRPNLFPFADIGLQNAIKELYELDRKPTKEEMLEYSSEWHPYLSYASLYLWRSIEPPIKELIVE</sequence>
<keyword evidence="8" id="KW-1185">Reference proteome</keyword>
<dbReference type="FunFam" id="1.10.340.30:FF:000004">
    <property type="entry name" value="DNA-3-methyladenine glycosylase II"/>
    <property type="match status" value="1"/>
</dbReference>
<dbReference type="SMART" id="SM00478">
    <property type="entry name" value="ENDO3c"/>
    <property type="match status" value="1"/>
</dbReference>
<dbReference type="GO" id="GO:0006285">
    <property type="term" value="P:base-excision repair, AP site formation"/>
    <property type="evidence" value="ECO:0007669"/>
    <property type="project" value="TreeGrafter"/>
</dbReference>
<comment type="caution">
    <text evidence="7">The sequence shown here is derived from an EMBL/GenBank/DDBJ whole genome shotgun (WGS) entry which is preliminary data.</text>
</comment>
<evidence type="ECO:0000313" key="8">
    <source>
        <dbReference type="Proteomes" id="UP000681414"/>
    </source>
</evidence>
<dbReference type="InterPro" id="IPR003265">
    <property type="entry name" value="HhH-GPD_domain"/>
</dbReference>
<name>A0A942TGC4_9BACI</name>
<dbReference type="GO" id="GO:0032993">
    <property type="term" value="C:protein-DNA complex"/>
    <property type="evidence" value="ECO:0007669"/>
    <property type="project" value="TreeGrafter"/>
</dbReference>
<protein>
    <recommendedName>
        <fullName evidence="3">DNA-3-methyladenine glycosylase II</fullName>
        <ecNumber evidence="3">3.2.2.21</ecNumber>
    </recommendedName>
</protein>
<comment type="similarity">
    <text evidence="2">Belongs to the alkylbase DNA glycosidase AlkA family.</text>
</comment>
<dbReference type="AlphaFoldDB" id="A0A942TGC4"/>
<dbReference type="PANTHER" id="PTHR43003:SF5">
    <property type="entry name" value="DNA-3-METHYLADENINE GLYCOSYLASE"/>
    <property type="match status" value="1"/>
</dbReference>
<evidence type="ECO:0000256" key="2">
    <source>
        <dbReference type="ARBA" id="ARBA00010817"/>
    </source>
</evidence>
<keyword evidence="5" id="KW-0234">DNA repair</keyword>
<gene>
    <name evidence="7" type="ORF">KHA97_21025</name>
</gene>